<comment type="caution">
    <text evidence="1">The sequence shown here is derived from an EMBL/GenBank/DDBJ whole genome shotgun (WGS) entry which is preliminary data.</text>
</comment>
<name>A0A4Z1SSU9_GIAMU</name>
<accession>A0A4Z1SSU9</accession>
<protein>
    <submittedName>
        <fullName evidence="1">Uncharacterized protein</fullName>
    </submittedName>
</protein>
<sequence length="162" mass="19027">MLSFVRAETEHLVELAYYVRELRVLSLTDLGSRLTRELGGVRLFFPRTLASVLKHLETFSENSRVYFICIVALLRTERQRPRDVDFCLLFRLHLKLYEGQDLHADALCGLCELAPRDFNRLELQLLLRRHFNLVVPTSLFVQTCKLILDREADTKYEVRAKM</sequence>
<dbReference type="VEuPathDB" id="GiardiaDB:GMRT_15568"/>
<reference evidence="1 2" key="1">
    <citation type="submission" date="2019-05" db="EMBL/GenBank/DDBJ databases">
        <title>The compact genome of Giardia muris reveals important steps in the evolution of intestinal protozoan parasites.</title>
        <authorList>
            <person name="Xu F."/>
            <person name="Jimenez-Gonzalez A."/>
            <person name="Einarsson E."/>
            <person name="Astvaldsson A."/>
            <person name="Peirasmaki D."/>
            <person name="Eckmann L."/>
            <person name="Andersson J.O."/>
            <person name="Svard S.G."/>
            <person name="Jerlstrom-Hultqvist J."/>
        </authorList>
    </citation>
    <scope>NUCLEOTIDE SEQUENCE [LARGE SCALE GENOMIC DNA]</scope>
    <source>
        <strain evidence="1 2">Roberts-Thomson</strain>
    </source>
</reference>
<dbReference type="Proteomes" id="UP000315496">
    <property type="component" value="Chromosome 2"/>
</dbReference>
<keyword evidence="2" id="KW-1185">Reference proteome</keyword>
<proteinExistence type="predicted"/>
<evidence type="ECO:0000313" key="1">
    <source>
        <dbReference type="EMBL" id="TNJ28840.1"/>
    </source>
</evidence>
<dbReference type="AlphaFoldDB" id="A0A4Z1SSU9"/>
<gene>
    <name evidence="1" type="ORF">GMRT_15568</name>
</gene>
<organism evidence="1 2">
    <name type="scientific">Giardia muris</name>
    <dbReference type="NCBI Taxonomy" id="5742"/>
    <lineage>
        <taxon>Eukaryota</taxon>
        <taxon>Metamonada</taxon>
        <taxon>Diplomonadida</taxon>
        <taxon>Hexamitidae</taxon>
        <taxon>Giardiinae</taxon>
        <taxon>Giardia</taxon>
    </lineage>
</organism>
<evidence type="ECO:0000313" key="2">
    <source>
        <dbReference type="Proteomes" id="UP000315496"/>
    </source>
</evidence>
<dbReference type="EMBL" id="VDLU01000002">
    <property type="protein sequence ID" value="TNJ28840.1"/>
    <property type="molecule type" value="Genomic_DNA"/>
</dbReference>